<dbReference type="GO" id="GO:0005789">
    <property type="term" value="C:endoplasmic reticulum membrane"/>
    <property type="evidence" value="ECO:0007669"/>
    <property type="project" value="UniProtKB-SubCell"/>
</dbReference>
<reference evidence="15 16" key="1">
    <citation type="journal article" date="2015" name="Sci. Rep.">
        <title>Genome of the facultative scuticociliatosis pathogen Pseudocohnilembus persalinus provides insight into its virulence through horizontal gene transfer.</title>
        <authorList>
            <person name="Xiong J."/>
            <person name="Wang G."/>
            <person name="Cheng J."/>
            <person name="Tian M."/>
            <person name="Pan X."/>
            <person name="Warren A."/>
            <person name="Jiang C."/>
            <person name="Yuan D."/>
            <person name="Miao W."/>
        </authorList>
    </citation>
    <scope>NUCLEOTIDE SEQUENCE [LARGE SCALE GENOMIC DNA]</scope>
    <source>
        <strain evidence="15">36N120E</strain>
    </source>
</reference>
<evidence type="ECO:0000256" key="2">
    <source>
        <dbReference type="ARBA" id="ARBA00004771"/>
    </source>
</evidence>
<comment type="caution">
    <text evidence="14">Lacks conserved residue(s) required for the propagation of feature annotation.</text>
</comment>
<comment type="subcellular location">
    <subcellularLocation>
        <location evidence="1 14">Endoplasmic reticulum membrane</location>
        <topology evidence="1 14">Multi-pass membrane protein</topology>
    </subcellularLocation>
</comment>
<organism evidence="15 16">
    <name type="scientific">Pseudocohnilembus persalinus</name>
    <name type="common">Ciliate</name>
    <dbReference type="NCBI Taxonomy" id="266149"/>
    <lineage>
        <taxon>Eukaryota</taxon>
        <taxon>Sar</taxon>
        <taxon>Alveolata</taxon>
        <taxon>Ciliophora</taxon>
        <taxon>Intramacronucleata</taxon>
        <taxon>Oligohymenophorea</taxon>
        <taxon>Scuticociliatia</taxon>
        <taxon>Philasterida</taxon>
        <taxon>Pseudocohnilembidae</taxon>
        <taxon>Pseudocohnilembus</taxon>
    </lineage>
</organism>
<evidence type="ECO:0000313" key="15">
    <source>
        <dbReference type="EMBL" id="KRX00568.1"/>
    </source>
</evidence>
<gene>
    <name evidence="15" type="ORF">PPERSA_12787</name>
</gene>
<dbReference type="InterPro" id="IPR007130">
    <property type="entry name" value="DAGAT"/>
</dbReference>
<keyword evidence="7 14" id="KW-0812">Transmembrane</keyword>
<dbReference type="GO" id="GO:0006071">
    <property type="term" value="P:glycerol metabolic process"/>
    <property type="evidence" value="ECO:0007669"/>
    <property type="project" value="UniProtKB-KW"/>
</dbReference>
<comment type="pathway">
    <text evidence="2">Glycerolipid metabolism; triacylglycerol biosynthesis.</text>
</comment>
<evidence type="ECO:0000256" key="6">
    <source>
        <dbReference type="ARBA" id="ARBA00022679"/>
    </source>
</evidence>
<dbReference type="GO" id="GO:0019432">
    <property type="term" value="P:triglyceride biosynthetic process"/>
    <property type="evidence" value="ECO:0007669"/>
    <property type="project" value="TreeGrafter"/>
</dbReference>
<evidence type="ECO:0000256" key="1">
    <source>
        <dbReference type="ARBA" id="ARBA00004477"/>
    </source>
</evidence>
<dbReference type="InParanoid" id="A0A0V0QEI7"/>
<sequence>METNNNIHPQDPTTNQEKLILSQQKIQEKIQEIKQQQQTNLDNNNNCENNLSSIAISRKDKIKGIIAMIFIVYGIHLLFVPVVYIIWTKIIVEQNPYYLAMFIIQQVYQFKFCKKQNWFLDLGLIQCAQKYFSNFSVIKEEEIPKKKALIGCHPHGVIAFGVQLNTIDQLQIKAYLASRVILSMPISGMILRWAGIESVDAQNMKSHFKQGNSVAFLPGGFEEATLTSYNEPRVFIKSRKGFVKYALQYGYKVFPMYIFGENKLYYTFDYFLNFRMFLNKLKIPGILFLSKLGLMPDNNIHLHPVIGKGIQFPQIENPSKQQIAEYHQIYINELQNLYNRYKQKFNETQDLAVY</sequence>
<dbReference type="OrthoDB" id="264532at2759"/>
<dbReference type="EMBL" id="LDAU01000184">
    <property type="protein sequence ID" value="KRX00568.1"/>
    <property type="molecule type" value="Genomic_DNA"/>
</dbReference>
<keyword evidence="5" id="KW-0444">Lipid biosynthesis</keyword>
<evidence type="ECO:0000313" key="16">
    <source>
        <dbReference type="Proteomes" id="UP000054937"/>
    </source>
</evidence>
<evidence type="ECO:0000256" key="4">
    <source>
        <dbReference type="ARBA" id="ARBA00005420"/>
    </source>
</evidence>
<dbReference type="EC" id="2.3.1.-" evidence="14"/>
<evidence type="ECO:0000256" key="5">
    <source>
        <dbReference type="ARBA" id="ARBA00022516"/>
    </source>
</evidence>
<keyword evidence="12 14" id="KW-0472">Membrane</keyword>
<keyword evidence="11" id="KW-0443">Lipid metabolism</keyword>
<evidence type="ECO:0000256" key="8">
    <source>
        <dbReference type="ARBA" id="ARBA00022798"/>
    </source>
</evidence>
<evidence type="ECO:0000256" key="10">
    <source>
        <dbReference type="ARBA" id="ARBA00022989"/>
    </source>
</evidence>
<evidence type="ECO:0000256" key="7">
    <source>
        <dbReference type="ARBA" id="ARBA00022692"/>
    </source>
</evidence>
<name>A0A0V0QEI7_PSEPJ</name>
<dbReference type="PANTHER" id="PTHR12317">
    <property type="entry name" value="DIACYLGLYCEROL O-ACYLTRANSFERASE"/>
    <property type="match status" value="1"/>
</dbReference>
<keyword evidence="9 14" id="KW-0256">Endoplasmic reticulum</keyword>
<keyword evidence="13" id="KW-0012">Acyltransferase</keyword>
<evidence type="ECO:0000256" key="9">
    <source>
        <dbReference type="ARBA" id="ARBA00022824"/>
    </source>
</evidence>
<protein>
    <recommendedName>
        <fullName evidence="14">Acyltransferase</fullName>
        <ecNumber evidence="14">2.3.1.-</ecNumber>
    </recommendedName>
</protein>
<dbReference type="AlphaFoldDB" id="A0A0V0QEI7"/>
<proteinExistence type="inferred from homology"/>
<keyword evidence="6 14" id="KW-0808">Transferase</keyword>
<evidence type="ECO:0000256" key="12">
    <source>
        <dbReference type="ARBA" id="ARBA00023136"/>
    </source>
</evidence>
<keyword evidence="16" id="KW-1185">Reference proteome</keyword>
<evidence type="ECO:0000256" key="13">
    <source>
        <dbReference type="ARBA" id="ARBA00023315"/>
    </source>
</evidence>
<evidence type="ECO:0000256" key="14">
    <source>
        <dbReference type="RuleBase" id="RU367023"/>
    </source>
</evidence>
<accession>A0A0V0QEI7</accession>
<comment type="pathway">
    <text evidence="3">Lipid metabolism.</text>
</comment>
<keyword evidence="10 14" id="KW-1133">Transmembrane helix</keyword>
<evidence type="ECO:0000256" key="3">
    <source>
        <dbReference type="ARBA" id="ARBA00005189"/>
    </source>
</evidence>
<dbReference type="CDD" id="cd07987">
    <property type="entry name" value="LPLAT_MGAT-like"/>
    <property type="match status" value="1"/>
</dbReference>
<dbReference type="GO" id="GO:0004144">
    <property type="term" value="F:diacylglycerol O-acyltransferase activity"/>
    <property type="evidence" value="ECO:0007669"/>
    <property type="project" value="TreeGrafter"/>
</dbReference>
<keyword evidence="8" id="KW-0319">Glycerol metabolism</keyword>
<dbReference type="Proteomes" id="UP000054937">
    <property type="component" value="Unassembled WGS sequence"/>
</dbReference>
<dbReference type="OMA" id="GTWIRFF"/>
<feature type="transmembrane region" description="Helical" evidence="14">
    <location>
        <begin position="65"/>
        <end position="87"/>
    </location>
</feature>
<evidence type="ECO:0000256" key="11">
    <source>
        <dbReference type="ARBA" id="ARBA00023098"/>
    </source>
</evidence>
<dbReference type="PANTHER" id="PTHR12317:SF0">
    <property type="entry name" value="ACYLTRANSFERASE"/>
    <property type="match status" value="1"/>
</dbReference>
<comment type="similarity">
    <text evidence="4 14">Belongs to the diacylglycerol acyltransferase family.</text>
</comment>
<comment type="caution">
    <text evidence="15">The sequence shown here is derived from an EMBL/GenBank/DDBJ whole genome shotgun (WGS) entry which is preliminary data.</text>
</comment>
<dbReference type="Pfam" id="PF03982">
    <property type="entry name" value="DAGAT"/>
    <property type="match status" value="1"/>
</dbReference>